<keyword evidence="7" id="KW-0539">Nucleus</keyword>
<feature type="compositionally biased region" description="Polar residues" evidence="8">
    <location>
        <begin position="195"/>
        <end position="205"/>
    </location>
</feature>
<evidence type="ECO:0000256" key="4">
    <source>
        <dbReference type="ARBA" id="ARBA00023015"/>
    </source>
</evidence>
<keyword evidence="3" id="KW-0862">Zinc</keyword>
<dbReference type="PROSITE" id="PS00463">
    <property type="entry name" value="ZN2_CY6_FUNGAL_1"/>
    <property type="match status" value="1"/>
</dbReference>
<dbReference type="InterPro" id="IPR001138">
    <property type="entry name" value="Zn2Cys6_DnaBD"/>
</dbReference>
<dbReference type="PANTHER" id="PTHR31313">
    <property type="entry name" value="TY1 ENHANCER ACTIVATOR"/>
    <property type="match status" value="1"/>
</dbReference>
<protein>
    <recommendedName>
        <fullName evidence="9">Zn(2)-C6 fungal-type domain-containing protein</fullName>
    </recommendedName>
</protein>
<dbReference type="CDD" id="cd12148">
    <property type="entry name" value="fungal_TF_MHR"/>
    <property type="match status" value="1"/>
</dbReference>
<keyword evidence="2" id="KW-0479">Metal-binding</keyword>
<sequence length="1066" mass="115783">MSSTAREAPSRGRRAVKACSFCRLRKFRCNSQTPCTNCIQYGKDCVYDDLPKRPRPSFARLAALEEENKRLQEALRDASLASQSGTPSRGTPRETTSPTHSPGGSPSRSREIRSDDGSEDRQTAGPLKTSPEETASLERDEVDDDDIGPAPATPVVVAPGTPLHSSPAPSPSPPEPRTLAIEAQSEPAPPVTTPHGPSTGRSAGSDTRYHGPTSTLFDETAVRDAHGRRQQAPHASNANANGPSTYWVQKSLFAEAASQRHRETINLAAGKLDFDGVDPDLGMHLLRLHWNRQHHSFLITYRPAFMRDMACGGPYFSRLLLNAIFFGASKFSNRPEVRRDPNDVRTAGWLFRERVRQLLGSALDRSDITTIQALLVMTSSLFALGDERSAAWLYAGTAFRMIIDLGMHVDGLRGTSGLSEEDVEIRRRVFWGAFVVDKIQSLYQGRPVSLQEIETSVPLAFHDEYEELENWQPFAYYTYAGTNLARDYPGSPAYSVSCFTQLCRLSLIMNGILNAVYAERSVKKKPEALAEDLQRLHTDLVTWKSELPAHLNFDPNSKTQTTPPPHVLSLLAMHNVLLILLHRPFVSDGHLHANLRALSTRSFMTCAQAATAIVALLRCYNAAFSVRRAPYLISYATYVAATIHVRIAAQPGFATEAKEALAICLMVFDENSETNWAVKRARAVIGGLMQRMGVNVEAAEAGTTNANPAPRTEEAEELMAQHSPSAAVTTTAPAMPSSTTLAASSPVQTQFSPHAGNKRSTQSRDKDLLDTPRRRQRQRLRKDISGPLPGGDATSMPMEAVSCSASFTNASTSASPAAMAMNGSNGTNNAGNIPSTAVAATFDIDAIISSFMSNQQPQMAGAFKSLPSPDNSQQAEDENNQPQRPHPQPHQLSIQQRPQSSPAMQPGRPSYAEHFLPSQGMAAAYPSPSAAQHAPTPAVMHTPHTVPSTSGHYAPHIQPHPSGGWFSPPAPPPAQSGIPLAYHNTMLQPQPQPPVATSPRFTGYSSTSNRPPMASEDTPQGPWQPATSGPEAGIPMHASNMHASDLLFGFNSSMLDGVGWEFDERY</sequence>
<dbReference type="SMART" id="SM00066">
    <property type="entry name" value="GAL4"/>
    <property type="match status" value="1"/>
</dbReference>
<keyword evidence="11" id="KW-1185">Reference proteome</keyword>
<evidence type="ECO:0000259" key="9">
    <source>
        <dbReference type="PROSITE" id="PS50048"/>
    </source>
</evidence>
<feature type="compositionally biased region" description="Polar residues" evidence="8">
    <location>
        <begin position="80"/>
        <end position="89"/>
    </location>
</feature>
<evidence type="ECO:0000256" key="1">
    <source>
        <dbReference type="ARBA" id="ARBA00004123"/>
    </source>
</evidence>
<feature type="compositionally biased region" description="Polar residues" evidence="8">
    <location>
        <begin position="892"/>
        <end position="903"/>
    </location>
</feature>
<proteinExistence type="predicted"/>
<dbReference type="Pfam" id="PF00172">
    <property type="entry name" value="Zn_clus"/>
    <property type="match status" value="1"/>
</dbReference>
<feature type="compositionally biased region" description="Basic and acidic residues" evidence="8">
    <location>
        <begin position="762"/>
        <end position="773"/>
    </location>
</feature>
<feature type="region of interest" description="Disordered" evidence="8">
    <location>
        <begin position="75"/>
        <end position="214"/>
    </location>
</feature>
<evidence type="ECO:0000256" key="6">
    <source>
        <dbReference type="ARBA" id="ARBA00023163"/>
    </source>
</evidence>
<name>A0ABP0CBP1_9PEZI</name>
<comment type="caution">
    <text evidence="10">The sequence shown here is derived from an EMBL/GenBank/DDBJ whole genome shotgun (WGS) entry which is preliminary data.</text>
</comment>
<evidence type="ECO:0000256" key="2">
    <source>
        <dbReference type="ARBA" id="ARBA00022723"/>
    </source>
</evidence>
<feature type="compositionally biased region" description="Low complexity" evidence="8">
    <location>
        <begin position="94"/>
        <end position="107"/>
    </location>
</feature>
<dbReference type="SUPFAM" id="SSF57701">
    <property type="entry name" value="Zn2/Cys6 DNA-binding domain"/>
    <property type="match status" value="1"/>
</dbReference>
<dbReference type="PANTHER" id="PTHR31313:SF86">
    <property type="entry name" value="ZN(2)-C6 FUNGAL-TYPE DOMAIN-CONTAINING PROTEIN"/>
    <property type="match status" value="1"/>
</dbReference>
<keyword evidence="5" id="KW-0238">DNA-binding</keyword>
<dbReference type="EMBL" id="CAWUHD010000086">
    <property type="protein sequence ID" value="CAK7229465.1"/>
    <property type="molecule type" value="Genomic_DNA"/>
</dbReference>
<feature type="compositionally biased region" description="Basic and acidic residues" evidence="8">
    <location>
        <begin position="108"/>
        <end position="122"/>
    </location>
</feature>
<feature type="region of interest" description="Disordered" evidence="8">
    <location>
        <begin position="860"/>
        <end position="951"/>
    </location>
</feature>
<evidence type="ECO:0000313" key="10">
    <source>
        <dbReference type="EMBL" id="CAK7229465.1"/>
    </source>
</evidence>
<feature type="region of interest" description="Disordered" evidence="8">
    <location>
        <begin position="224"/>
        <end position="243"/>
    </location>
</feature>
<feature type="compositionally biased region" description="Low complexity" evidence="8">
    <location>
        <begin position="723"/>
        <end position="746"/>
    </location>
</feature>
<accession>A0ABP0CBP1</accession>
<keyword evidence="4" id="KW-0805">Transcription regulation</keyword>
<dbReference type="Pfam" id="PF04082">
    <property type="entry name" value="Fungal_trans"/>
    <property type="match status" value="1"/>
</dbReference>
<feature type="compositionally biased region" description="Low complexity" evidence="8">
    <location>
        <begin position="148"/>
        <end position="167"/>
    </location>
</feature>
<dbReference type="InterPro" id="IPR051615">
    <property type="entry name" value="Transcr_Regulatory_Elem"/>
</dbReference>
<evidence type="ECO:0000256" key="3">
    <source>
        <dbReference type="ARBA" id="ARBA00022833"/>
    </source>
</evidence>
<organism evidence="10 11">
    <name type="scientific">Sporothrix eucalyptigena</name>
    <dbReference type="NCBI Taxonomy" id="1812306"/>
    <lineage>
        <taxon>Eukaryota</taxon>
        <taxon>Fungi</taxon>
        <taxon>Dikarya</taxon>
        <taxon>Ascomycota</taxon>
        <taxon>Pezizomycotina</taxon>
        <taxon>Sordariomycetes</taxon>
        <taxon>Sordariomycetidae</taxon>
        <taxon>Ophiostomatales</taxon>
        <taxon>Ophiostomataceae</taxon>
        <taxon>Sporothrix</taxon>
    </lineage>
</organism>
<evidence type="ECO:0000256" key="5">
    <source>
        <dbReference type="ARBA" id="ARBA00023125"/>
    </source>
</evidence>
<dbReference type="SMART" id="SM00906">
    <property type="entry name" value="Fungal_trans"/>
    <property type="match status" value="1"/>
</dbReference>
<dbReference type="Gene3D" id="4.10.240.10">
    <property type="entry name" value="Zn(2)-C6 fungal-type DNA-binding domain"/>
    <property type="match status" value="1"/>
</dbReference>
<dbReference type="Proteomes" id="UP001642482">
    <property type="component" value="Unassembled WGS sequence"/>
</dbReference>
<reference evidence="10 11" key="1">
    <citation type="submission" date="2024-01" db="EMBL/GenBank/DDBJ databases">
        <authorList>
            <person name="Allen C."/>
            <person name="Tagirdzhanova G."/>
        </authorList>
    </citation>
    <scope>NUCLEOTIDE SEQUENCE [LARGE SCALE GENOMIC DNA]</scope>
</reference>
<dbReference type="PROSITE" id="PS50048">
    <property type="entry name" value="ZN2_CY6_FUNGAL_2"/>
    <property type="match status" value="1"/>
</dbReference>
<feature type="compositionally biased region" description="Polar residues" evidence="8">
    <location>
        <begin position="233"/>
        <end position="243"/>
    </location>
</feature>
<evidence type="ECO:0000313" key="11">
    <source>
        <dbReference type="Proteomes" id="UP001642482"/>
    </source>
</evidence>
<evidence type="ECO:0000256" key="8">
    <source>
        <dbReference type="SAM" id="MobiDB-lite"/>
    </source>
</evidence>
<dbReference type="InterPro" id="IPR036864">
    <property type="entry name" value="Zn2-C6_fun-type_DNA-bd_sf"/>
</dbReference>
<feature type="domain" description="Zn(2)-C6 fungal-type" evidence="9">
    <location>
        <begin position="18"/>
        <end position="47"/>
    </location>
</feature>
<keyword evidence="6" id="KW-0804">Transcription</keyword>
<dbReference type="CDD" id="cd00067">
    <property type="entry name" value="GAL4"/>
    <property type="match status" value="1"/>
</dbReference>
<gene>
    <name evidence="10" type="ORF">SEUCBS140593_007255</name>
</gene>
<feature type="region of interest" description="Disordered" evidence="8">
    <location>
        <begin position="989"/>
        <end position="1037"/>
    </location>
</feature>
<feature type="compositionally biased region" description="Polar residues" evidence="8">
    <location>
        <begin position="999"/>
        <end position="1010"/>
    </location>
</feature>
<evidence type="ECO:0000256" key="7">
    <source>
        <dbReference type="ARBA" id="ARBA00023242"/>
    </source>
</evidence>
<feature type="region of interest" description="Disordered" evidence="8">
    <location>
        <begin position="699"/>
        <end position="797"/>
    </location>
</feature>
<comment type="subcellular location">
    <subcellularLocation>
        <location evidence="1">Nucleus</location>
    </subcellularLocation>
</comment>
<dbReference type="InterPro" id="IPR007219">
    <property type="entry name" value="XnlR_reg_dom"/>
</dbReference>